<evidence type="ECO:0000256" key="1">
    <source>
        <dbReference type="SAM" id="Phobius"/>
    </source>
</evidence>
<proteinExistence type="predicted"/>
<organism evidence="2 3">
    <name type="scientific">Trametes coccinea (strain BRFM310)</name>
    <name type="common">Pycnoporus coccineus</name>
    <dbReference type="NCBI Taxonomy" id="1353009"/>
    <lineage>
        <taxon>Eukaryota</taxon>
        <taxon>Fungi</taxon>
        <taxon>Dikarya</taxon>
        <taxon>Basidiomycota</taxon>
        <taxon>Agaricomycotina</taxon>
        <taxon>Agaricomycetes</taxon>
        <taxon>Polyporales</taxon>
        <taxon>Polyporaceae</taxon>
        <taxon>Trametes</taxon>
    </lineage>
</organism>
<dbReference type="AlphaFoldDB" id="A0A1Y2I9S9"/>
<dbReference type="EMBL" id="KZ084145">
    <property type="protein sequence ID" value="OSC97895.1"/>
    <property type="molecule type" value="Genomic_DNA"/>
</dbReference>
<keyword evidence="3" id="KW-1185">Reference proteome</keyword>
<name>A0A1Y2I9S9_TRAC3</name>
<evidence type="ECO:0000313" key="3">
    <source>
        <dbReference type="Proteomes" id="UP000193067"/>
    </source>
</evidence>
<gene>
    <name evidence="2" type="ORF">PYCCODRAFT_1100205</name>
</gene>
<protein>
    <submittedName>
        <fullName evidence="2">Uncharacterized protein</fullName>
    </submittedName>
</protein>
<evidence type="ECO:0000313" key="2">
    <source>
        <dbReference type="EMBL" id="OSC97895.1"/>
    </source>
</evidence>
<sequence>MTRRLAPTGFVSYDLVMCFSLCAHCLLHPLSALIRSRITSPLRSLLHKVIIFTFPLSVYNRSLTAMFVVVVSLSLHAIYVVLV</sequence>
<keyword evidence="1" id="KW-0812">Transmembrane</keyword>
<keyword evidence="1" id="KW-1133">Transmembrane helix</keyword>
<keyword evidence="1" id="KW-0472">Membrane</keyword>
<reference evidence="2 3" key="1">
    <citation type="journal article" date="2015" name="Biotechnol. Biofuels">
        <title>Enhanced degradation of softwood versus hardwood by the white-rot fungus Pycnoporus coccineus.</title>
        <authorList>
            <person name="Couturier M."/>
            <person name="Navarro D."/>
            <person name="Chevret D."/>
            <person name="Henrissat B."/>
            <person name="Piumi F."/>
            <person name="Ruiz-Duenas F.J."/>
            <person name="Martinez A.T."/>
            <person name="Grigoriev I.V."/>
            <person name="Riley R."/>
            <person name="Lipzen A."/>
            <person name="Berrin J.G."/>
            <person name="Master E.R."/>
            <person name="Rosso M.N."/>
        </authorList>
    </citation>
    <scope>NUCLEOTIDE SEQUENCE [LARGE SCALE GENOMIC DNA]</scope>
    <source>
        <strain evidence="2 3">BRFM310</strain>
    </source>
</reference>
<dbReference type="Proteomes" id="UP000193067">
    <property type="component" value="Unassembled WGS sequence"/>
</dbReference>
<accession>A0A1Y2I9S9</accession>
<feature type="transmembrane region" description="Helical" evidence="1">
    <location>
        <begin position="63"/>
        <end position="82"/>
    </location>
</feature>